<dbReference type="EMBL" id="KN847477">
    <property type="protein sequence ID" value="KIX06441.1"/>
    <property type="molecule type" value="Genomic_DNA"/>
</dbReference>
<evidence type="ECO:0000313" key="3">
    <source>
        <dbReference type="Proteomes" id="UP000053617"/>
    </source>
</evidence>
<proteinExistence type="predicted"/>
<dbReference type="GeneID" id="25292488"/>
<evidence type="ECO:0000313" key="2">
    <source>
        <dbReference type="EMBL" id="KIX06441.1"/>
    </source>
</evidence>
<gene>
    <name evidence="2" type="ORF">Z518_04417</name>
</gene>
<name>A0A0D2ITF3_9EURO</name>
<organism evidence="2 3">
    <name type="scientific">Rhinocladiella mackenziei CBS 650.93</name>
    <dbReference type="NCBI Taxonomy" id="1442369"/>
    <lineage>
        <taxon>Eukaryota</taxon>
        <taxon>Fungi</taxon>
        <taxon>Dikarya</taxon>
        <taxon>Ascomycota</taxon>
        <taxon>Pezizomycotina</taxon>
        <taxon>Eurotiomycetes</taxon>
        <taxon>Chaetothyriomycetidae</taxon>
        <taxon>Chaetothyriales</taxon>
        <taxon>Herpotrichiellaceae</taxon>
        <taxon>Rhinocladiella</taxon>
    </lineage>
</organism>
<dbReference type="Proteomes" id="UP000053617">
    <property type="component" value="Unassembled WGS sequence"/>
</dbReference>
<dbReference type="VEuPathDB" id="FungiDB:Z518_04417"/>
<keyword evidence="3" id="KW-1185">Reference proteome</keyword>
<dbReference type="HOGENOM" id="CLU_2795323_0_0_1"/>
<sequence length="68" mass="7362">MPSIKRQASDSFSQPQALVKRQKSSSELNESRALTAGETDQNGTLTTSVLRTSALPAPIMELTGMIHF</sequence>
<protein>
    <submittedName>
        <fullName evidence="2">Uncharacterized protein</fullName>
    </submittedName>
</protein>
<feature type="region of interest" description="Disordered" evidence="1">
    <location>
        <begin position="1"/>
        <end position="47"/>
    </location>
</feature>
<dbReference type="RefSeq" id="XP_013273577.1">
    <property type="nucleotide sequence ID" value="XM_013418123.1"/>
</dbReference>
<feature type="compositionally biased region" description="Polar residues" evidence="1">
    <location>
        <begin position="38"/>
        <end position="47"/>
    </location>
</feature>
<accession>A0A0D2ITF3</accession>
<evidence type="ECO:0000256" key="1">
    <source>
        <dbReference type="SAM" id="MobiDB-lite"/>
    </source>
</evidence>
<dbReference type="STRING" id="1442369.A0A0D2ITF3"/>
<dbReference type="AlphaFoldDB" id="A0A0D2ITF3"/>
<reference evidence="2 3" key="1">
    <citation type="submission" date="2015-01" db="EMBL/GenBank/DDBJ databases">
        <title>The Genome Sequence of Rhinocladiella mackenzie CBS 650.93.</title>
        <authorList>
            <consortium name="The Broad Institute Genomics Platform"/>
            <person name="Cuomo C."/>
            <person name="de Hoog S."/>
            <person name="Gorbushina A."/>
            <person name="Stielow B."/>
            <person name="Teixiera M."/>
            <person name="Abouelleil A."/>
            <person name="Chapman S.B."/>
            <person name="Priest M."/>
            <person name="Young S.K."/>
            <person name="Wortman J."/>
            <person name="Nusbaum C."/>
            <person name="Birren B."/>
        </authorList>
    </citation>
    <scope>NUCLEOTIDE SEQUENCE [LARGE SCALE GENOMIC DNA]</scope>
    <source>
        <strain evidence="2 3">CBS 650.93</strain>
    </source>
</reference>